<evidence type="ECO:0000313" key="4">
    <source>
        <dbReference type="EMBL" id="MBY8884206.1"/>
    </source>
</evidence>
<evidence type="ECO:0000256" key="1">
    <source>
        <dbReference type="ARBA" id="ARBA00021292"/>
    </source>
</evidence>
<dbReference type="PANTHER" id="PTHR12526:SF636">
    <property type="entry name" value="BLL3647 PROTEIN"/>
    <property type="match status" value="1"/>
</dbReference>
<reference evidence="4 5" key="1">
    <citation type="submission" date="2021-08" db="EMBL/GenBank/DDBJ databases">
        <title>Streptomyces sp. PTM05 isolated from lichen.</title>
        <authorList>
            <person name="Somphong A."/>
            <person name="Phongsopitanun W."/>
            <person name="Tanasupawat S."/>
        </authorList>
    </citation>
    <scope>NUCLEOTIDE SEQUENCE [LARGE SCALE GENOMIC DNA]</scope>
    <source>
        <strain evidence="4 5">Ptm05</strain>
    </source>
</reference>
<dbReference type="InterPro" id="IPR022622">
    <property type="entry name" value="DUF3492"/>
</dbReference>
<keyword evidence="5" id="KW-1185">Reference proteome</keyword>
<name>A0ABS7QN54_9ACTN</name>
<sequence length="550" mass="57063">MHVALLTEGDRGGAEGRTSAWCDRLVRRLADHDFAVYAVGAAAGECPEGTRRLPLDGPPPAGRPPRRAARRRFLDAYGEMADALARAGGSDGHQEDRFSSGLYGLARCAERDGGLPAALRSEAAARTLEATCRAPGADPLAASGGPAGLLAARDALERALRPLSAPWYGPDALGAADLCHATSVGPAALPGLLAAHRLGTPLLVTEYAVRLRAHYLASRELPPPERALTSAFHRLLAAGTYRAAALITPGDAHIRRWQERCGAPHERLRTVHPGMDAGRLAQVGEAAEAARRSGDGGAREGLGARTAPTLLWTGRVEPGKDLVALLHAFTSIRAHVPGARLRIAHGGPADPDHLARCRTLAAQLFPDEAADTSTPGENPVVFTDLSAPGAPALADVHAAADLVVLSSAVEGFPVTLVEAMFCGRATVSTDTGAVREVVGGTGLVVPPRNPRALAEACAALLRDPERRSRLGAAARARAVELFSAEQNATAFRAMYRDLAAGRVPATAAAPVPFATTAEAVLPAAGTTGRAPRPPAWARRRVPATVGGDLA</sequence>
<keyword evidence="4" id="KW-0808">Transferase</keyword>
<comment type="caution">
    <text evidence="4">The sequence shown here is derived from an EMBL/GenBank/DDBJ whole genome shotgun (WGS) entry which is preliminary data.</text>
</comment>
<dbReference type="RefSeq" id="WP_222974263.1">
    <property type="nucleotide sequence ID" value="NZ_JAINVZ010000002.1"/>
</dbReference>
<gene>
    <name evidence="4" type="ORF">K7472_05015</name>
</gene>
<evidence type="ECO:0000256" key="2">
    <source>
        <dbReference type="SAM" id="MobiDB-lite"/>
    </source>
</evidence>
<keyword evidence="4" id="KW-0328">Glycosyltransferase</keyword>
<dbReference type="Pfam" id="PF11997">
    <property type="entry name" value="DUF3492"/>
    <property type="match status" value="1"/>
</dbReference>
<organism evidence="4 5">
    <name type="scientific">Streptantibioticus parmotrematis</name>
    <dbReference type="NCBI Taxonomy" id="2873249"/>
    <lineage>
        <taxon>Bacteria</taxon>
        <taxon>Bacillati</taxon>
        <taxon>Actinomycetota</taxon>
        <taxon>Actinomycetes</taxon>
        <taxon>Kitasatosporales</taxon>
        <taxon>Streptomycetaceae</taxon>
        <taxon>Streptantibioticus</taxon>
    </lineage>
</organism>
<feature type="domain" description="DUF3492" evidence="3">
    <location>
        <begin position="1"/>
        <end position="265"/>
    </location>
</feature>
<evidence type="ECO:0000313" key="5">
    <source>
        <dbReference type="Proteomes" id="UP001198565"/>
    </source>
</evidence>
<protein>
    <recommendedName>
        <fullName evidence="1">D-inositol 3-phosphate glycosyltransferase</fullName>
    </recommendedName>
</protein>
<dbReference type="PANTHER" id="PTHR12526">
    <property type="entry name" value="GLYCOSYLTRANSFERASE"/>
    <property type="match status" value="1"/>
</dbReference>
<dbReference type="SUPFAM" id="SSF53756">
    <property type="entry name" value="UDP-Glycosyltransferase/glycogen phosphorylase"/>
    <property type="match status" value="1"/>
</dbReference>
<proteinExistence type="predicted"/>
<dbReference type="Pfam" id="PF13692">
    <property type="entry name" value="Glyco_trans_1_4"/>
    <property type="match status" value="1"/>
</dbReference>
<dbReference type="Gene3D" id="3.40.50.2000">
    <property type="entry name" value="Glycogen Phosphorylase B"/>
    <property type="match status" value="2"/>
</dbReference>
<accession>A0ABS7QN54</accession>
<dbReference type="EMBL" id="JAINVZ010000002">
    <property type="protein sequence ID" value="MBY8884206.1"/>
    <property type="molecule type" value="Genomic_DNA"/>
</dbReference>
<dbReference type="GO" id="GO:0016757">
    <property type="term" value="F:glycosyltransferase activity"/>
    <property type="evidence" value="ECO:0007669"/>
    <property type="project" value="UniProtKB-KW"/>
</dbReference>
<dbReference type="Proteomes" id="UP001198565">
    <property type="component" value="Unassembled WGS sequence"/>
</dbReference>
<feature type="region of interest" description="Disordered" evidence="2">
    <location>
        <begin position="47"/>
        <end position="67"/>
    </location>
</feature>
<evidence type="ECO:0000259" key="3">
    <source>
        <dbReference type="Pfam" id="PF11997"/>
    </source>
</evidence>